<dbReference type="InterPro" id="IPR036770">
    <property type="entry name" value="Ankyrin_rpt-contain_sf"/>
</dbReference>
<feature type="repeat" description="ANK" evidence="3">
    <location>
        <begin position="1044"/>
        <end position="1076"/>
    </location>
</feature>
<keyword evidence="2 3" id="KW-0040">ANK repeat</keyword>
<feature type="repeat" description="ANK" evidence="3">
    <location>
        <begin position="846"/>
        <end position="878"/>
    </location>
</feature>
<gene>
    <name evidence="6" type="ORF">PGQ11_007682</name>
</gene>
<dbReference type="InterPro" id="IPR025676">
    <property type="entry name" value="Clr5_dom"/>
</dbReference>
<evidence type="ECO:0000256" key="2">
    <source>
        <dbReference type="ARBA" id="ARBA00023043"/>
    </source>
</evidence>
<feature type="region of interest" description="Disordered" evidence="4">
    <location>
        <begin position="169"/>
        <end position="198"/>
    </location>
</feature>
<proteinExistence type="predicted"/>
<dbReference type="Gene3D" id="1.25.40.20">
    <property type="entry name" value="Ankyrin repeat-containing domain"/>
    <property type="match status" value="3"/>
</dbReference>
<sequence length="1217" mass="133371">MASSTANILKEDWEKHKAIIMQLYSERGLPLIRRNDAEKDQCVDWIMRNQHGFSASKWQYENQLKKWGIAKNLKQDEWVSLLSHHDLLETQGKEVRIVISGKVQTKERIRKARHRYCGSPAARLHRSPQGTTPAPSRQAFVEIKVAGSWRLCNPDELSETSITMVPSLGAPQYSSERSQTTAREESTVASSPQPRMVPPRIMDVSQSLFPGPSPINLPLDETNFFCESLPSPSFDPHILDFGSFQLDTGQISPLGAEIDFFGPINSPSHHLIHEFQPKSTRHRSCDNQEPSGTALRPVQRSLLIPEQFFRFLSRLESDETVVHDAVLLRAINITKDRFQSLVSAESDFWQDHNSSQTVGSVLGFENEHLNTLLYSMINGFASLDDIPRGSILQMLSGHEGLSQHLINLLKIGPDSMAKQLADNLFRAAVISSDARAVAILLETIQTRPSIAIDLNSFTFKYGSAGGTQPPLALALEFGNEELVKTLLKDGATPNWPLHGSRVDIYCPLASLEVAVKGNFSDISAKARVVVLLIQHGAEITDTVIYQAIHRAAVELAVFKAVMEGITADKHTITFDGIIQNIARYVENSVAFPTVQRLVGACLSTDCGQCVLDADTMNETLAHAARRGNTELVEVIAPYATTPSDALAGAVRSGKMQLVRFLIGRGARADGLPVEIDGEEQDTTPLAEAIRLQDSDFVDILTEYGAWRLVGERGHFEPAIAAAAQVGNLRYLETIIDRAEPPVRHYLFEATFKAIENDKTEVVLALLKAGATNLNGLGHLSYTPFLTALKNRNKPIVLALLDTNWGHVIWGNGAYGTGLAMELACEWGDMDVIEVLSSMDFELDIGCNSTPLGAAVKLGHNHVVEYLLQIGANPGAKDQFGGTALSAAVKNRDYEMMDYLLSKGATPADILAFGAAQKLDDLTSFSKLRSAFLAMHPSGSKGFGGELLLEAIHANKQHNIDAFVSMKVDMDSIIDWWSYKSSILQDFGQERDKLAESLADVPRGMISPMGFAIMHSKVQDSLLVSQLLLSGAQADVIAFRDLYWHSQTPLLLGIEAGSKEIVEMLLDKGASINRSACRGIIRTPLQKASEMGGYDMVEFLLQKGADVSSPPAKQDGGTALQLAAKSGSMKICELLLDNGADPHAPAPEFGGGHNSFEWAAEMGRYHILLLLWKVAPRDGFTMELVQRARDIAQRNGHRGCVDVITTMLHEVSSGRLIS</sequence>
<accession>A0ABR2IWA3</accession>
<feature type="repeat" description="ANK" evidence="3">
    <location>
        <begin position="1114"/>
        <end position="1146"/>
    </location>
</feature>
<dbReference type="Pfam" id="PF14420">
    <property type="entry name" value="Clr5"/>
    <property type="match status" value="1"/>
</dbReference>
<dbReference type="Pfam" id="PF12796">
    <property type="entry name" value="Ank_2"/>
    <property type="match status" value="2"/>
</dbReference>
<dbReference type="EMBL" id="JAPCWZ010000004">
    <property type="protein sequence ID" value="KAK8869104.1"/>
    <property type="molecule type" value="Genomic_DNA"/>
</dbReference>
<comment type="caution">
    <text evidence="6">The sequence shown here is derived from an EMBL/GenBank/DDBJ whole genome shotgun (WGS) entry which is preliminary data.</text>
</comment>
<dbReference type="SUPFAM" id="SSF48403">
    <property type="entry name" value="Ankyrin repeat"/>
    <property type="match status" value="2"/>
</dbReference>
<dbReference type="InterPro" id="IPR002110">
    <property type="entry name" value="Ankyrin_rpt"/>
</dbReference>
<protein>
    <submittedName>
        <fullName evidence="6">Ankyrin repeat-containing domain protein</fullName>
    </submittedName>
</protein>
<reference evidence="6 7" key="1">
    <citation type="journal article" date="2024" name="IMA Fungus">
        <title>Apiospora arundinis, a panoply of carbohydrate-active enzymes and secondary metabolites.</title>
        <authorList>
            <person name="Sorensen T."/>
            <person name="Petersen C."/>
            <person name="Muurmann A.T."/>
            <person name="Christiansen J.V."/>
            <person name="Brundto M.L."/>
            <person name="Overgaard C.K."/>
            <person name="Boysen A.T."/>
            <person name="Wollenberg R.D."/>
            <person name="Larsen T.O."/>
            <person name="Sorensen J.L."/>
            <person name="Nielsen K.L."/>
            <person name="Sondergaard T.E."/>
        </authorList>
    </citation>
    <scope>NUCLEOTIDE SEQUENCE [LARGE SCALE GENOMIC DNA]</scope>
    <source>
        <strain evidence="6 7">AAU 773</strain>
    </source>
</reference>
<dbReference type="PROSITE" id="PS50088">
    <property type="entry name" value="ANK_REPEAT"/>
    <property type="match status" value="4"/>
</dbReference>
<organism evidence="6 7">
    <name type="scientific">Apiospora arundinis</name>
    <dbReference type="NCBI Taxonomy" id="335852"/>
    <lineage>
        <taxon>Eukaryota</taxon>
        <taxon>Fungi</taxon>
        <taxon>Dikarya</taxon>
        <taxon>Ascomycota</taxon>
        <taxon>Pezizomycotina</taxon>
        <taxon>Sordariomycetes</taxon>
        <taxon>Xylariomycetidae</taxon>
        <taxon>Amphisphaeriales</taxon>
        <taxon>Apiosporaceae</taxon>
        <taxon>Apiospora</taxon>
    </lineage>
</organism>
<feature type="domain" description="Clr5" evidence="5">
    <location>
        <begin position="10"/>
        <end position="71"/>
    </location>
</feature>
<evidence type="ECO:0000259" key="5">
    <source>
        <dbReference type="Pfam" id="PF14420"/>
    </source>
</evidence>
<evidence type="ECO:0000313" key="7">
    <source>
        <dbReference type="Proteomes" id="UP001390339"/>
    </source>
</evidence>
<evidence type="ECO:0000256" key="3">
    <source>
        <dbReference type="PROSITE-ProRule" id="PRU00023"/>
    </source>
</evidence>
<keyword evidence="7" id="KW-1185">Reference proteome</keyword>
<feature type="compositionally biased region" description="Polar residues" evidence="4">
    <location>
        <begin position="172"/>
        <end position="193"/>
    </location>
</feature>
<name>A0ABR2IWA3_9PEZI</name>
<keyword evidence="1" id="KW-0677">Repeat</keyword>
<dbReference type="PANTHER" id="PTHR24198">
    <property type="entry name" value="ANKYRIN REPEAT AND PROTEIN KINASE DOMAIN-CONTAINING PROTEIN"/>
    <property type="match status" value="1"/>
</dbReference>
<evidence type="ECO:0000256" key="1">
    <source>
        <dbReference type="ARBA" id="ARBA00022737"/>
    </source>
</evidence>
<dbReference type="Pfam" id="PF00023">
    <property type="entry name" value="Ank"/>
    <property type="match status" value="1"/>
</dbReference>
<evidence type="ECO:0000313" key="6">
    <source>
        <dbReference type="EMBL" id="KAK8869104.1"/>
    </source>
</evidence>
<dbReference type="PROSITE" id="PS50297">
    <property type="entry name" value="ANK_REP_REGION"/>
    <property type="match status" value="4"/>
</dbReference>
<dbReference type="SMART" id="SM00248">
    <property type="entry name" value="ANK"/>
    <property type="match status" value="11"/>
</dbReference>
<dbReference type="Proteomes" id="UP001390339">
    <property type="component" value="Unassembled WGS sequence"/>
</dbReference>
<evidence type="ECO:0000256" key="4">
    <source>
        <dbReference type="SAM" id="MobiDB-lite"/>
    </source>
</evidence>
<dbReference type="PANTHER" id="PTHR24198:SF165">
    <property type="entry name" value="ANKYRIN REPEAT-CONTAINING PROTEIN-RELATED"/>
    <property type="match status" value="1"/>
</dbReference>
<feature type="repeat" description="ANK" evidence="3">
    <location>
        <begin position="1081"/>
        <end position="1111"/>
    </location>
</feature>